<proteinExistence type="predicted"/>
<dbReference type="KEGG" id="dtl:H8F01_07875"/>
<evidence type="ECO:0000313" key="2">
    <source>
        <dbReference type="Proteomes" id="UP000515873"/>
    </source>
</evidence>
<gene>
    <name evidence="1" type="ORF">H8F01_07875</name>
</gene>
<dbReference type="Proteomes" id="UP000515873">
    <property type="component" value="Chromosome"/>
</dbReference>
<evidence type="ECO:0000313" key="1">
    <source>
        <dbReference type="EMBL" id="QNK03017.1"/>
    </source>
</evidence>
<protein>
    <submittedName>
        <fullName evidence="1">Uncharacterized protein</fullName>
    </submittedName>
</protein>
<dbReference type="AlphaFoldDB" id="A0A7G8Q8A9"/>
<organism evidence="1 2">
    <name type="scientific">Dyella telluris</name>
    <dbReference type="NCBI Taxonomy" id="2763498"/>
    <lineage>
        <taxon>Bacteria</taxon>
        <taxon>Pseudomonadati</taxon>
        <taxon>Pseudomonadota</taxon>
        <taxon>Gammaproteobacteria</taxon>
        <taxon>Lysobacterales</taxon>
        <taxon>Rhodanobacteraceae</taxon>
        <taxon>Dyella</taxon>
    </lineage>
</organism>
<dbReference type="RefSeq" id="WP_187058444.1">
    <property type="nucleotide sequence ID" value="NZ_CP060412.1"/>
</dbReference>
<keyword evidence="2" id="KW-1185">Reference proteome</keyword>
<sequence>MKPSNRIPICGFPKNAHGNFEHRIRWPFWQAPAKERGRYLSPRNPAIAANSLNDAVLTDVEARAFTCA</sequence>
<reference evidence="1 2" key="1">
    <citation type="submission" date="2020-08" db="EMBL/GenBank/DDBJ databases">
        <title>Dyella sp. G9 isolated from forest soil.</title>
        <authorList>
            <person name="Fu J."/>
            <person name="Qiu L."/>
        </authorList>
    </citation>
    <scope>NUCLEOTIDE SEQUENCE [LARGE SCALE GENOMIC DNA]</scope>
    <source>
        <strain evidence="1 2">G9</strain>
    </source>
</reference>
<name>A0A7G8Q8A9_9GAMM</name>
<accession>A0A7G8Q8A9</accession>
<dbReference type="EMBL" id="CP060412">
    <property type="protein sequence ID" value="QNK03017.1"/>
    <property type="molecule type" value="Genomic_DNA"/>
</dbReference>